<keyword evidence="8 11" id="KW-0413">Isomerase</keyword>
<dbReference type="GO" id="GO:0003755">
    <property type="term" value="F:peptidyl-prolyl cis-trans isomerase activity"/>
    <property type="evidence" value="ECO:0007669"/>
    <property type="project" value="UniProtKB-KW"/>
</dbReference>
<keyword evidence="9 12" id="KW-0131">Cell cycle</keyword>
<gene>
    <name evidence="15" type="primary">tig</name>
    <name evidence="15" type="ORF">F7O84_13325</name>
</gene>
<dbReference type="GO" id="GO:0015031">
    <property type="term" value="P:protein transport"/>
    <property type="evidence" value="ECO:0007669"/>
    <property type="project" value="InterPro"/>
</dbReference>
<dbReference type="InterPro" id="IPR037041">
    <property type="entry name" value="Trigger_fac_C_sf"/>
</dbReference>
<keyword evidence="6 11" id="KW-0697">Rotamase</keyword>
<dbReference type="Pfam" id="PF00254">
    <property type="entry name" value="FKBP_C"/>
    <property type="match status" value="1"/>
</dbReference>
<evidence type="ECO:0000256" key="4">
    <source>
        <dbReference type="ARBA" id="ARBA00016902"/>
    </source>
</evidence>
<evidence type="ECO:0000313" key="16">
    <source>
        <dbReference type="Proteomes" id="UP000461768"/>
    </source>
</evidence>
<comment type="subcellular location">
    <subcellularLocation>
        <location evidence="2">Cytoplasm</location>
    </subcellularLocation>
</comment>
<dbReference type="PROSITE" id="PS50059">
    <property type="entry name" value="FKBP_PPIASE"/>
    <property type="match status" value="1"/>
</dbReference>
<keyword evidence="16" id="KW-1185">Reference proteome</keyword>
<evidence type="ECO:0000256" key="1">
    <source>
        <dbReference type="ARBA" id="ARBA00000971"/>
    </source>
</evidence>
<protein>
    <recommendedName>
        <fullName evidence="4 12">Trigger factor</fullName>
    </recommendedName>
</protein>
<evidence type="ECO:0000259" key="14">
    <source>
        <dbReference type="PROSITE" id="PS50059"/>
    </source>
</evidence>
<dbReference type="SUPFAM" id="SSF109998">
    <property type="entry name" value="Triger factor/SurA peptide-binding domain-like"/>
    <property type="match status" value="1"/>
</dbReference>
<evidence type="ECO:0000256" key="7">
    <source>
        <dbReference type="ARBA" id="ARBA00023186"/>
    </source>
</evidence>
<evidence type="ECO:0000256" key="3">
    <source>
        <dbReference type="ARBA" id="ARBA00005464"/>
    </source>
</evidence>
<dbReference type="Gene3D" id="1.10.3120.10">
    <property type="entry name" value="Trigger factor, C-terminal domain"/>
    <property type="match status" value="1"/>
</dbReference>
<dbReference type="InterPro" id="IPR005215">
    <property type="entry name" value="Trig_fac"/>
</dbReference>
<comment type="catalytic activity">
    <reaction evidence="1 11">
        <text>[protein]-peptidylproline (omega=180) = [protein]-peptidylproline (omega=0)</text>
        <dbReference type="Rhea" id="RHEA:16237"/>
        <dbReference type="Rhea" id="RHEA-COMP:10747"/>
        <dbReference type="Rhea" id="RHEA-COMP:10748"/>
        <dbReference type="ChEBI" id="CHEBI:83833"/>
        <dbReference type="ChEBI" id="CHEBI:83834"/>
        <dbReference type="EC" id="5.2.1.8"/>
    </reaction>
</comment>
<dbReference type="InterPro" id="IPR027304">
    <property type="entry name" value="Trigger_fact/SurA_dom_sf"/>
</dbReference>
<dbReference type="NCBIfam" id="TIGR00115">
    <property type="entry name" value="tig"/>
    <property type="match status" value="1"/>
</dbReference>
<evidence type="ECO:0000256" key="12">
    <source>
        <dbReference type="RuleBase" id="RU003914"/>
    </source>
</evidence>
<sequence>MHRRERIMKKNIKLAAVLITTAILAAGCAKNSESAKDTTKDTTKESTTATASDVDYSKYVTLGTYKGIEVTKQSVEVTEEEIEAQIQSTLTNSSVNEEITDRDTVAEGDVANIDYEGLLDGVAFDGGTGQGYNLTIGSGQFIPGFEEQLVGAKVGEKISINVTFPEAYTEELAGKDVVFNVTINSISKEVVPELTDEFVQGISDAKTVDEYRQVVKEDLIKSKEDAAEATKQSDIWTAVKENCEIKEYPKELIDKYSEQITTMYSAYAEQAGVEMDEFMTTYFGMSLEDYAKQVAGEEMIFKLIVKDAGLTVSDDVFKTKADELASTYGYESSDALIETYGEDELKDSILWEVMMDYLSENAKEA</sequence>
<organism evidence="15 16">
    <name type="scientific">Candidatus Galacturonatibacter soehngenii</name>
    <dbReference type="NCBI Taxonomy" id="2307010"/>
    <lineage>
        <taxon>Bacteria</taxon>
        <taxon>Bacillati</taxon>
        <taxon>Bacillota</taxon>
        <taxon>Clostridia</taxon>
        <taxon>Lachnospirales</taxon>
        <taxon>Lachnospiraceae</taxon>
        <taxon>Candidatus Galacturonatibacter</taxon>
    </lineage>
</organism>
<dbReference type="InterPro" id="IPR046357">
    <property type="entry name" value="PPIase_dom_sf"/>
</dbReference>
<proteinExistence type="inferred from homology"/>
<reference evidence="15 16" key="2">
    <citation type="submission" date="2020-02" db="EMBL/GenBank/DDBJ databases">
        <title>Candidatus Galacturonibacter soehngenii shows hetero-acetogenic catabolism of galacturonic acid but lacks a canonical carbon monoxide dehydrogenase/acetyl-CoA synthase complex.</title>
        <authorList>
            <person name="Diender M."/>
            <person name="Stouten G.R."/>
            <person name="Petersen J.F."/>
            <person name="Nielsen P.H."/>
            <person name="Dueholm M.S."/>
            <person name="Pronk J.T."/>
            <person name="Van Loosdrecht M.C.M."/>
        </authorList>
    </citation>
    <scope>NUCLEOTIDE SEQUENCE [LARGE SCALE GENOMIC DNA]</scope>
    <source>
        <strain evidence="15">GalUA</strain>
    </source>
</reference>
<evidence type="ECO:0000256" key="11">
    <source>
        <dbReference type="PROSITE-ProRule" id="PRU00277"/>
    </source>
</evidence>
<keyword evidence="7 12" id="KW-0143">Chaperone</keyword>
<dbReference type="EMBL" id="WAGX01000005">
    <property type="protein sequence ID" value="KAB1438515.1"/>
    <property type="molecule type" value="Genomic_DNA"/>
</dbReference>
<dbReference type="AlphaFoldDB" id="A0A7V7UC27"/>
<dbReference type="Pfam" id="PF05698">
    <property type="entry name" value="Trigger_C"/>
    <property type="match status" value="1"/>
</dbReference>
<dbReference type="SUPFAM" id="SSF54534">
    <property type="entry name" value="FKBP-like"/>
    <property type="match status" value="1"/>
</dbReference>
<feature type="chain" id="PRO_5038897908" description="Trigger factor" evidence="13">
    <location>
        <begin position="26"/>
        <end position="365"/>
    </location>
</feature>
<comment type="function">
    <text evidence="10">Involved in protein export. Acts as a chaperone by maintaining the newly synthesized protein in an open conformation. Functions as a peptidyl-prolyl cis-trans isomerase.</text>
</comment>
<evidence type="ECO:0000256" key="8">
    <source>
        <dbReference type="ARBA" id="ARBA00023235"/>
    </source>
</evidence>
<keyword evidence="13" id="KW-0732">Signal</keyword>
<name>A0A7V7UC27_9FIRM</name>
<evidence type="ECO:0000313" key="15">
    <source>
        <dbReference type="EMBL" id="KAB1438515.1"/>
    </source>
</evidence>
<dbReference type="OrthoDB" id="9767721at2"/>
<dbReference type="Proteomes" id="UP000461768">
    <property type="component" value="Unassembled WGS sequence"/>
</dbReference>
<feature type="domain" description="PPIase FKBP-type" evidence="14">
    <location>
        <begin position="108"/>
        <end position="168"/>
    </location>
</feature>
<dbReference type="InterPro" id="IPR001179">
    <property type="entry name" value="PPIase_FKBP_dom"/>
</dbReference>
<dbReference type="PROSITE" id="PS51257">
    <property type="entry name" value="PROKAR_LIPOPROTEIN"/>
    <property type="match status" value="1"/>
</dbReference>
<evidence type="ECO:0000256" key="10">
    <source>
        <dbReference type="ARBA" id="ARBA00024849"/>
    </source>
</evidence>
<dbReference type="GO" id="GO:0006457">
    <property type="term" value="P:protein folding"/>
    <property type="evidence" value="ECO:0007669"/>
    <property type="project" value="InterPro"/>
</dbReference>
<reference evidence="15 16" key="1">
    <citation type="submission" date="2019-09" db="EMBL/GenBank/DDBJ databases">
        <authorList>
            <person name="Valk L.C."/>
        </authorList>
    </citation>
    <scope>NUCLEOTIDE SEQUENCE [LARGE SCALE GENOMIC DNA]</scope>
    <source>
        <strain evidence="15">GalUA</strain>
    </source>
</reference>
<evidence type="ECO:0000256" key="13">
    <source>
        <dbReference type="SAM" id="SignalP"/>
    </source>
</evidence>
<feature type="signal peptide" evidence="13">
    <location>
        <begin position="1"/>
        <end position="25"/>
    </location>
</feature>
<evidence type="ECO:0000256" key="5">
    <source>
        <dbReference type="ARBA" id="ARBA00022618"/>
    </source>
</evidence>
<comment type="similarity">
    <text evidence="3 12">Belongs to the FKBP-type PPIase family. Tig subfamily.</text>
</comment>
<evidence type="ECO:0000256" key="9">
    <source>
        <dbReference type="ARBA" id="ARBA00023306"/>
    </source>
</evidence>
<dbReference type="Pfam" id="PF05697">
    <property type="entry name" value="Trigger_N"/>
    <property type="match status" value="1"/>
</dbReference>
<comment type="caution">
    <text evidence="15">The sequence shown here is derived from an EMBL/GenBank/DDBJ whole genome shotgun (WGS) entry which is preliminary data.</text>
</comment>
<dbReference type="GO" id="GO:0051301">
    <property type="term" value="P:cell division"/>
    <property type="evidence" value="ECO:0007669"/>
    <property type="project" value="UniProtKB-KW"/>
</dbReference>
<dbReference type="GO" id="GO:0005737">
    <property type="term" value="C:cytoplasm"/>
    <property type="evidence" value="ECO:0007669"/>
    <property type="project" value="UniProtKB-SubCell"/>
</dbReference>
<dbReference type="Gene3D" id="3.10.50.40">
    <property type="match status" value="1"/>
</dbReference>
<dbReference type="FunFam" id="3.10.50.40:FF:000001">
    <property type="entry name" value="Trigger factor"/>
    <property type="match status" value="1"/>
</dbReference>
<dbReference type="InterPro" id="IPR008880">
    <property type="entry name" value="Trigger_fac_C"/>
</dbReference>
<keyword evidence="5 12" id="KW-0132">Cell division</keyword>
<accession>A0A7V7UC27</accession>
<evidence type="ECO:0000256" key="2">
    <source>
        <dbReference type="ARBA" id="ARBA00004496"/>
    </source>
</evidence>
<evidence type="ECO:0000256" key="6">
    <source>
        <dbReference type="ARBA" id="ARBA00023110"/>
    </source>
</evidence>
<dbReference type="InterPro" id="IPR008881">
    <property type="entry name" value="Trigger_fac_ribosome-bd_bac"/>
</dbReference>